<dbReference type="GO" id="GO:1901135">
    <property type="term" value="P:carbohydrate derivative metabolic process"/>
    <property type="evidence" value="ECO:0007669"/>
    <property type="project" value="UniProtKB-ARBA"/>
</dbReference>
<dbReference type="Proteomes" id="UP000184497">
    <property type="component" value="Unassembled WGS sequence"/>
</dbReference>
<dbReference type="AlphaFoldDB" id="A0A1M6VYI3"/>
<keyword evidence="6" id="KW-1185">Reference proteome</keyword>
<reference evidence="6" key="1">
    <citation type="submission" date="2016-11" db="EMBL/GenBank/DDBJ databases">
        <authorList>
            <person name="Varghese N."/>
            <person name="Submissions S."/>
        </authorList>
    </citation>
    <scope>NUCLEOTIDE SEQUENCE [LARGE SCALE GENOMIC DNA]</scope>
    <source>
        <strain evidence="6">CGMCC 1.10835</strain>
    </source>
</reference>
<dbReference type="SUPFAM" id="SSF53756">
    <property type="entry name" value="UDP-Glycosyltransferase/glycogen phosphorylase"/>
    <property type="match status" value="1"/>
</dbReference>
<dbReference type="Gene3D" id="3.40.50.2000">
    <property type="entry name" value="Glycogen Phosphorylase B"/>
    <property type="match status" value="2"/>
</dbReference>
<evidence type="ECO:0000313" key="6">
    <source>
        <dbReference type="Proteomes" id="UP000184497"/>
    </source>
</evidence>
<protein>
    <submittedName>
        <fullName evidence="5">Glycosyltransferase involved in cell wall bisynthesis</fullName>
    </submittedName>
</protein>
<dbReference type="InterPro" id="IPR001296">
    <property type="entry name" value="Glyco_trans_1"/>
</dbReference>
<dbReference type="GO" id="GO:0016757">
    <property type="term" value="F:glycosyltransferase activity"/>
    <property type="evidence" value="ECO:0007669"/>
    <property type="project" value="UniProtKB-KW"/>
</dbReference>
<accession>A0A1M6VYI3</accession>
<dbReference type="Pfam" id="PF13439">
    <property type="entry name" value="Glyco_transf_4"/>
    <property type="match status" value="1"/>
</dbReference>
<evidence type="ECO:0000259" key="3">
    <source>
        <dbReference type="Pfam" id="PF00534"/>
    </source>
</evidence>
<dbReference type="PANTHER" id="PTHR12526:SF510">
    <property type="entry name" value="D-INOSITOL 3-PHOSPHATE GLYCOSYLTRANSFERASE"/>
    <property type="match status" value="1"/>
</dbReference>
<evidence type="ECO:0000313" key="5">
    <source>
        <dbReference type="EMBL" id="SHK86541.1"/>
    </source>
</evidence>
<feature type="domain" description="Glycosyltransferase subfamily 4-like N-terminal" evidence="4">
    <location>
        <begin position="20"/>
        <end position="155"/>
    </location>
</feature>
<feature type="domain" description="Glycosyl transferase family 1" evidence="3">
    <location>
        <begin position="164"/>
        <end position="280"/>
    </location>
</feature>
<keyword evidence="2 5" id="KW-0808">Transferase</keyword>
<evidence type="ECO:0000259" key="4">
    <source>
        <dbReference type="Pfam" id="PF13439"/>
    </source>
</evidence>
<organism evidence="5 6">
    <name type="scientific">Marinobacter antarcticus</name>
    <dbReference type="NCBI Taxonomy" id="564117"/>
    <lineage>
        <taxon>Bacteria</taxon>
        <taxon>Pseudomonadati</taxon>
        <taxon>Pseudomonadota</taxon>
        <taxon>Gammaproteobacteria</taxon>
        <taxon>Pseudomonadales</taxon>
        <taxon>Marinobacteraceae</taxon>
        <taxon>Marinobacter</taxon>
    </lineage>
</organism>
<dbReference type="OrthoDB" id="9795746at2"/>
<dbReference type="CDD" id="cd03811">
    <property type="entry name" value="GT4_GT28_WabH-like"/>
    <property type="match status" value="1"/>
</dbReference>
<sequence length="346" mass="37534">MSAPDHLTVVQLIATPGSNWGGMEKHTADLSEELARCGHKVHVLAHPDYRQRFSHRVNFHPLPVQWGRRNPLLKLRLRQIIRKLSPDVLHAQGNKAAALLSGTGRHGNITVGTIHGTKTSHKDFCKLDGVIAVSTGIYQSLSHANTKLIYNGVKPQNNGAKTTNAIPEVQAFALAIGRLEPVKQFDYLVSAWAALNPPLPLYILGDGSGMDLLKAQVQRLGAETLIKLPGYEDNPAAWLQQASVCVISSEREGFPYALVEALLARCPVLSTPVNGALDLLPAESLADSTSLNALQTLLSVQLADLGGLKKSQEACFGRASRELTLEAMTSRTEAFYYELLGKKSVD</sequence>
<proteinExistence type="predicted"/>
<evidence type="ECO:0000256" key="1">
    <source>
        <dbReference type="ARBA" id="ARBA00022676"/>
    </source>
</evidence>
<dbReference type="EMBL" id="FRAQ01000005">
    <property type="protein sequence ID" value="SHK86541.1"/>
    <property type="molecule type" value="Genomic_DNA"/>
</dbReference>
<dbReference type="Pfam" id="PF00534">
    <property type="entry name" value="Glycos_transf_1"/>
    <property type="match status" value="1"/>
</dbReference>
<gene>
    <name evidence="5" type="ORF">SAMN05216369_3413</name>
</gene>
<dbReference type="PANTHER" id="PTHR12526">
    <property type="entry name" value="GLYCOSYLTRANSFERASE"/>
    <property type="match status" value="1"/>
</dbReference>
<dbReference type="InterPro" id="IPR028098">
    <property type="entry name" value="Glyco_trans_4-like_N"/>
</dbReference>
<name>A0A1M6VYI3_9GAMM</name>
<dbReference type="STRING" id="564117.SAMN05216369_3413"/>
<evidence type="ECO:0000256" key="2">
    <source>
        <dbReference type="ARBA" id="ARBA00022679"/>
    </source>
</evidence>
<keyword evidence="1" id="KW-0328">Glycosyltransferase</keyword>